<dbReference type="EMBL" id="KQ964261">
    <property type="protein sequence ID" value="KXJ87612.1"/>
    <property type="molecule type" value="Genomic_DNA"/>
</dbReference>
<name>A0A136IRN3_9PEZI</name>
<evidence type="ECO:0000313" key="2">
    <source>
        <dbReference type="EMBL" id="KXJ87612.1"/>
    </source>
</evidence>
<organism evidence="2 3">
    <name type="scientific">Microdochium bolleyi</name>
    <dbReference type="NCBI Taxonomy" id="196109"/>
    <lineage>
        <taxon>Eukaryota</taxon>
        <taxon>Fungi</taxon>
        <taxon>Dikarya</taxon>
        <taxon>Ascomycota</taxon>
        <taxon>Pezizomycotina</taxon>
        <taxon>Sordariomycetes</taxon>
        <taxon>Xylariomycetidae</taxon>
        <taxon>Xylariales</taxon>
        <taxon>Microdochiaceae</taxon>
        <taxon>Microdochium</taxon>
    </lineage>
</organism>
<dbReference type="AlphaFoldDB" id="A0A136IRN3"/>
<evidence type="ECO:0000313" key="3">
    <source>
        <dbReference type="Proteomes" id="UP000070501"/>
    </source>
</evidence>
<feature type="region of interest" description="Disordered" evidence="1">
    <location>
        <begin position="27"/>
        <end position="56"/>
    </location>
</feature>
<dbReference type="Proteomes" id="UP000070501">
    <property type="component" value="Unassembled WGS sequence"/>
</dbReference>
<keyword evidence="3" id="KW-1185">Reference proteome</keyword>
<gene>
    <name evidence="2" type="ORF">Micbo1qcDRAFT_167147</name>
</gene>
<accession>A0A136IRN3</accession>
<feature type="non-terminal residue" evidence="2">
    <location>
        <position position="56"/>
    </location>
</feature>
<dbReference type="InParanoid" id="A0A136IRN3"/>
<protein>
    <submittedName>
        <fullName evidence="2">Uncharacterized protein</fullName>
    </submittedName>
</protein>
<sequence length="56" mass="6465">MDRHVMHDPRPAPCPTTNVQHTYTHIQTRRSGGVRHTHTSPPPSLRRCWPDRTPGM</sequence>
<proteinExistence type="predicted"/>
<evidence type="ECO:0000256" key="1">
    <source>
        <dbReference type="SAM" id="MobiDB-lite"/>
    </source>
</evidence>
<reference evidence="3" key="1">
    <citation type="submission" date="2016-02" db="EMBL/GenBank/DDBJ databases">
        <title>Draft genome sequence of Microdochium bolleyi, a fungal endophyte of beachgrass.</title>
        <authorList>
            <consortium name="DOE Joint Genome Institute"/>
            <person name="David A.S."/>
            <person name="May G."/>
            <person name="Haridas S."/>
            <person name="Lim J."/>
            <person name="Wang M."/>
            <person name="Labutti K."/>
            <person name="Lipzen A."/>
            <person name="Barry K."/>
            <person name="Grigoriev I.V."/>
        </authorList>
    </citation>
    <scope>NUCLEOTIDE SEQUENCE [LARGE SCALE GENOMIC DNA]</scope>
    <source>
        <strain evidence="3">J235TASD1</strain>
    </source>
</reference>